<reference evidence="1" key="1">
    <citation type="submission" date="2021-03" db="EMBL/GenBank/DDBJ databases">
        <title>Streptomyces poriferae sp. nov., a novel marine sponge-derived Actinobacteria species with anti-MRSA activity.</title>
        <authorList>
            <person name="Sandoval-Powers M."/>
            <person name="Kralova S."/>
            <person name="Nguyen G.-S."/>
            <person name="Fawwal D."/>
            <person name="Degnes K."/>
            <person name="Klinkenberg G."/>
            <person name="Sletta H."/>
            <person name="Wentzel A."/>
            <person name="Liles M.R."/>
        </authorList>
    </citation>
    <scope>NUCLEOTIDE SEQUENCE</scope>
    <source>
        <strain evidence="1">DSM 41794</strain>
    </source>
</reference>
<comment type="caution">
    <text evidence="1">The sequence shown here is derived from an EMBL/GenBank/DDBJ whole genome shotgun (WGS) entry which is preliminary data.</text>
</comment>
<gene>
    <name evidence="1" type="ORF">J0695_42925</name>
</gene>
<sequence length="75" mass="7987">MYACTAASLPFLFALADEPATPDRASIVERLVSIGREAVDRDDGGVRIAPDGTISTACTDSAAMMRDRSEAFVTY</sequence>
<protein>
    <submittedName>
        <fullName evidence="1">HEAT repeat domain-containing protein</fullName>
    </submittedName>
</protein>
<proteinExistence type="predicted"/>
<feature type="non-terminal residue" evidence="1">
    <location>
        <position position="75"/>
    </location>
</feature>
<accession>A0A939FFZ7</accession>
<dbReference type="EMBL" id="JAFLRJ010001620">
    <property type="protein sequence ID" value="MBO0518410.1"/>
    <property type="molecule type" value="Genomic_DNA"/>
</dbReference>
<evidence type="ECO:0000313" key="1">
    <source>
        <dbReference type="EMBL" id="MBO0518410.1"/>
    </source>
</evidence>
<dbReference type="Proteomes" id="UP000664167">
    <property type="component" value="Unassembled WGS sequence"/>
</dbReference>
<dbReference type="AlphaFoldDB" id="A0A939FFZ7"/>
<organism evidence="1 2">
    <name type="scientific">Streptomyces beijiangensis</name>
    <dbReference type="NCBI Taxonomy" id="163361"/>
    <lineage>
        <taxon>Bacteria</taxon>
        <taxon>Bacillati</taxon>
        <taxon>Actinomycetota</taxon>
        <taxon>Actinomycetes</taxon>
        <taxon>Kitasatosporales</taxon>
        <taxon>Streptomycetaceae</taxon>
        <taxon>Streptomyces</taxon>
    </lineage>
</organism>
<name>A0A939FFZ7_9ACTN</name>
<keyword evidence="2" id="KW-1185">Reference proteome</keyword>
<evidence type="ECO:0000313" key="2">
    <source>
        <dbReference type="Proteomes" id="UP000664167"/>
    </source>
</evidence>